<dbReference type="InterPro" id="IPR032710">
    <property type="entry name" value="NTF2-like_dom_sf"/>
</dbReference>
<feature type="domain" description="SnoaL-like" evidence="1">
    <location>
        <begin position="10"/>
        <end position="134"/>
    </location>
</feature>
<dbReference type="Gene3D" id="3.10.450.50">
    <property type="match status" value="1"/>
</dbReference>
<organism evidence="2 3">
    <name type="scientific">Mycobacterium colombiense</name>
    <dbReference type="NCBI Taxonomy" id="339268"/>
    <lineage>
        <taxon>Bacteria</taxon>
        <taxon>Bacillati</taxon>
        <taxon>Actinomycetota</taxon>
        <taxon>Actinomycetes</taxon>
        <taxon>Mycobacteriales</taxon>
        <taxon>Mycobacteriaceae</taxon>
        <taxon>Mycobacterium</taxon>
        <taxon>Mycobacterium avium complex (MAC)</taxon>
    </lineage>
</organism>
<dbReference type="Pfam" id="PF13474">
    <property type="entry name" value="SnoaL_3"/>
    <property type="match status" value="1"/>
</dbReference>
<evidence type="ECO:0000313" key="2">
    <source>
        <dbReference type="EMBL" id="OBJ58144.1"/>
    </source>
</evidence>
<name>A0A853LVY5_9MYCO</name>
<dbReference type="RefSeq" id="WP_065056587.1">
    <property type="nucleotide sequence ID" value="NZ_LZKW01000435.1"/>
</dbReference>
<accession>A0A853LVY5</accession>
<sequence length="148" mass="16295">MKISRAGTDVHAVLDKFAAAHAAHDADGLFALYSDDVVSYSLAPPLQQGPDTQYGTVEGIRAWFAGFDGPVQITFRDPVVSQDGDLAFAHTLTQMRLRPVGQDELISLWIRSTFGLRSVDGSWLITHRHDSTPFYMDGSYRAAIDLEP</sequence>
<evidence type="ECO:0000313" key="3">
    <source>
        <dbReference type="Proteomes" id="UP000093894"/>
    </source>
</evidence>
<dbReference type="SUPFAM" id="SSF54427">
    <property type="entry name" value="NTF2-like"/>
    <property type="match status" value="1"/>
</dbReference>
<dbReference type="Proteomes" id="UP000093894">
    <property type="component" value="Unassembled WGS sequence"/>
</dbReference>
<dbReference type="InterPro" id="IPR037401">
    <property type="entry name" value="SnoaL-like"/>
</dbReference>
<reference evidence="2 3" key="1">
    <citation type="submission" date="2016-06" db="EMBL/GenBank/DDBJ databases">
        <authorList>
            <person name="Sutton G."/>
            <person name="Brinkac L."/>
            <person name="Sanka R."/>
            <person name="Adams M."/>
            <person name="Lau E."/>
            <person name="Garcia-Basteiro A."/>
            <person name="Lopez-Varela E."/>
            <person name="Palencia S."/>
        </authorList>
    </citation>
    <scope>NUCLEOTIDE SEQUENCE [LARGE SCALE GENOMIC DNA]</scope>
    <source>
        <strain evidence="2 3">1164983.0</strain>
    </source>
</reference>
<protein>
    <recommendedName>
        <fullName evidence="1">SnoaL-like domain-containing protein</fullName>
    </recommendedName>
</protein>
<comment type="caution">
    <text evidence="2">The sequence shown here is derived from an EMBL/GenBank/DDBJ whole genome shotgun (WGS) entry which is preliminary data.</text>
</comment>
<gene>
    <name evidence="2" type="ORF">A5628_14465</name>
</gene>
<proteinExistence type="predicted"/>
<evidence type="ECO:0000259" key="1">
    <source>
        <dbReference type="Pfam" id="PF13474"/>
    </source>
</evidence>
<dbReference type="AlphaFoldDB" id="A0A853LVY5"/>
<dbReference type="EMBL" id="LZLG01000118">
    <property type="protein sequence ID" value="OBJ58144.1"/>
    <property type="molecule type" value="Genomic_DNA"/>
</dbReference>